<evidence type="ECO:0000259" key="4">
    <source>
        <dbReference type="PROSITE" id="PS50113"/>
    </source>
</evidence>
<feature type="domain" description="Methyl-accepting transducer" evidence="2">
    <location>
        <begin position="248"/>
        <end position="432"/>
    </location>
</feature>
<evidence type="ECO:0000256" key="1">
    <source>
        <dbReference type="PROSITE-ProRule" id="PRU00284"/>
    </source>
</evidence>
<dbReference type="Gene3D" id="1.10.287.950">
    <property type="entry name" value="Methyl-accepting chemotaxis protein"/>
    <property type="match status" value="1"/>
</dbReference>
<dbReference type="InterPro" id="IPR050903">
    <property type="entry name" value="Bact_Chemotaxis_MeTrfase"/>
</dbReference>
<dbReference type="Pfam" id="PF13426">
    <property type="entry name" value="PAS_9"/>
    <property type="match status" value="1"/>
</dbReference>
<comment type="caution">
    <text evidence="5">The sequence shown here is derived from an EMBL/GenBank/DDBJ whole genome shotgun (WGS) entry which is preliminary data.</text>
</comment>
<dbReference type="SMART" id="SM00283">
    <property type="entry name" value="MA"/>
    <property type="match status" value="1"/>
</dbReference>
<dbReference type="Pfam" id="PF00015">
    <property type="entry name" value="MCPsignal"/>
    <property type="match status" value="1"/>
</dbReference>
<dbReference type="SUPFAM" id="SSF58104">
    <property type="entry name" value="Methyl-accepting chemotaxis protein (MCP) signaling domain"/>
    <property type="match status" value="1"/>
</dbReference>
<dbReference type="AlphaFoldDB" id="A0A444JIC6"/>
<evidence type="ECO:0000259" key="3">
    <source>
        <dbReference type="PROSITE" id="PS50112"/>
    </source>
</evidence>
<feature type="domain" description="PAS" evidence="3">
    <location>
        <begin position="16"/>
        <end position="93"/>
    </location>
</feature>
<dbReference type="PANTHER" id="PTHR24422:SF10">
    <property type="entry name" value="CHEMOTAXIS PROTEIN METHYLTRANSFERASE 2"/>
    <property type="match status" value="1"/>
</dbReference>
<evidence type="ECO:0000313" key="6">
    <source>
        <dbReference type="Proteomes" id="UP000287563"/>
    </source>
</evidence>
<dbReference type="InterPro" id="IPR000014">
    <property type="entry name" value="PAS"/>
</dbReference>
<dbReference type="EMBL" id="RJLM01000025">
    <property type="protein sequence ID" value="RWX52829.1"/>
    <property type="molecule type" value="Genomic_DNA"/>
</dbReference>
<dbReference type="Pfam" id="PF08447">
    <property type="entry name" value="PAS_3"/>
    <property type="match status" value="1"/>
</dbReference>
<dbReference type="InterPro" id="IPR001610">
    <property type="entry name" value="PAC"/>
</dbReference>
<evidence type="ECO:0000313" key="5">
    <source>
        <dbReference type="EMBL" id="RWX52829.1"/>
    </source>
</evidence>
<dbReference type="GO" id="GO:0006935">
    <property type="term" value="P:chemotaxis"/>
    <property type="evidence" value="ECO:0007669"/>
    <property type="project" value="UniProtKB-ARBA"/>
</dbReference>
<dbReference type="InterPro" id="IPR013655">
    <property type="entry name" value="PAS_fold_3"/>
</dbReference>
<sequence>MFNRKLKAELSCKQDIVTNLEAVIESINESLATIEFDTQGNILSANQLFLDITGYRTEEVVGKHHSVMCLPSHVKSLEYENFWKQLRQGLAEKGTFERKNKAGNTLWLEATYFPIKTNGKVTKIMKIASDVTASKIESMNKESVLTALNRSLATIEFDPKGNILTANENFLSTVGYSINQIAGQHHKMFCDDSFYADNPSFWHDLESGQFKSGQFLRRNSYGEAVWLEATYNPIIDSSGKVVKVVKFASDITKQIEKNEAVSQASDIAYSTSVETAQIAKQGSELLNDSVTVSVGISEKVKEASSKIQLLNTKSQNIEAIVSTIKDIADQTNLLALNAAIEAARAGDQGRGFAVVADEVRQLASRTSQSTSEIASVVLDNKNLTDSATTAMDEVASIANDGMNKITEVSTVMDEIYKGAENVSKTVMNLSET</sequence>
<proteinExistence type="predicted"/>
<protein>
    <submittedName>
        <fullName evidence="5">PAS domain S-box protein</fullName>
    </submittedName>
</protein>
<dbReference type="OrthoDB" id="9765776at2"/>
<feature type="domain" description="PAC" evidence="4">
    <location>
        <begin position="211"/>
        <end position="263"/>
    </location>
</feature>
<organism evidence="5 6">
    <name type="scientific">Photobacterium chitinilyticum</name>
    <dbReference type="NCBI Taxonomy" id="2485123"/>
    <lineage>
        <taxon>Bacteria</taxon>
        <taxon>Pseudomonadati</taxon>
        <taxon>Pseudomonadota</taxon>
        <taxon>Gammaproteobacteria</taxon>
        <taxon>Vibrionales</taxon>
        <taxon>Vibrionaceae</taxon>
        <taxon>Photobacterium</taxon>
    </lineage>
</organism>
<dbReference type="RefSeq" id="WP_128786575.1">
    <property type="nucleotide sequence ID" value="NZ_JAKJSG010000057.1"/>
</dbReference>
<gene>
    <name evidence="5" type="ORF">EDI28_25150</name>
</gene>
<dbReference type="PROSITE" id="PS50111">
    <property type="entry name" value="CHEMOTAXIS_TRANSDUC_2"/>
    <property type="match status" value="1"/>
</dbReference>
<dbReference type="CDD" id="cd11386">
    <property type="entry name" value="MCP_signal"/>
    <property type="match status" value="1"/>
</dbReference>
<dbReference type="PROSITE" id="PS50113">
    <property type="entry name" value="PAC"/>
    <property type="match status" value="1"/>
</dbReference>
<evidence type="ECO:0000259" key="2">
    <source>
        <dbReference type="PROSITE" id="PS50111"/>
    </source>
</evidence>
<dbReference type="Gene3D" id="3.30.450.20">
    <property type="entry name" value="PAS domain"/>
    <property type="match status" value="2"/>
</dbReference>
<dbReference type="InterPro" id="IPR000700">
    <property type="entry name" value="PAS-assoc_C"/>
</dbReference>
<dbReference type="SMART" id="SM00086">
    <property type="entry name" value="PAC"/>
    <property type="match status" value="2"/>
</dbReference>
<dbReference type="Proteomes" id="UP000287563">
    <property type="component" value="Unassembled WGS sequence"/>
</dbReference>
<dbReference type="CDD" id="cd00130">
    <property type="entry name" value="PAS"/>
    <property type="match status" value="2"/>
</dbReference>
<accession>A0A444JIC6</accession>
<keyword evidence="1" id="KW-0807">Transducer</keyword>
<dbReference type="PANTHER" id="PTHR24422">
    <property type="entry name" value="CHEMOTAXIS PROTEIN METHYLTRANSFERASE"/>
    <property type="match status" value="1"/>
</dbReference>
<dbReference type="PROSITE" id="PS50112">
    <property type="entry name" value="PAS"/>
    <property type="match status" value="1"/>
</dbReference>
<name>A0A444JIC6_9GAMM</name>
<dbReference type="NCBIfam" id="TIGR00229">
    <property type="entry name" value="sensory_box"/>
    <property type="match status" value="2"/>
</dbReference>
<keyword evidence="6" id="KW-1185">Reference proteome</keyword>
<dbReference type="SUPFAM" id="SSF55785">
    <property type="entry name" value="PYP-like sensor domain (PAS domain)"/>
    <property type="match status" value="1"/>
</dbReference>
<reference evidence="5 6" key="1">
    <citation type="submission" date="2018-11" db="EMBL/GenBank/DDBJ databases">
        <title>Photobacterium sp. BEI247 sp. nov., a marine bacterium isolated from Yongle Blue Hole in the South China Sea.</title>
        <authorList>
            <person name="Wang X."/>
        </authorList>
    </citation>
    <scope>NUCLEOTIDE SEQUENCE [LARGE SCALE GENOMIC DNA]</scope>
    <source>
        <strain evidence="6">BEI247</strain>
    </source>
</reference>
<dbReference type="InterPro" id="IPR004089">
    <property type="entry name" value="MCPsignal_dom"/>
</dbReference>
<dbReference type="GO" id="GO:0016020">
    <property type="term" value="C:membrane"/>
    <property type="evidence" value="ECO:0007669"/>
    <property type="project" value="InterPro"/>
</dbReference>
<dbReference type="GO" id="GO:0007165">
    <property type="term" value="P:signal transduction"/>
    <property type="evidence" value="ECO:0007669"/>
    <property type="project" value="UniProtKB-KW"/>
</dbReference>
<dbReference type="InterPro" id="IPR035965">
    <property type="entry name" value="PAS-like_dom_sf"/>
</dbReference>